<protein>
    <submittedName>
        <fullName evidence="3">Sugar phosphate isomerase/epimerase</fullName>
    </submittedName>
</protein>
<dbReference type="EMBL" id="JAIGNK010000002">
    <property type="protein sequence ID" value="MBX7457822.1"/>
    <property type="molecule type" value="Genomic_DNA"/>
</dbReference>
<dbReference type="Gene3D" id="3.20.20.150">
    <property type="entry name" value="Divalent-metal-dependent TIM barrel enzymes"/>
    <property type="match status" value="1"/>
</dbReference>
<organism evidence="3 4">
    <name type="scientific">Qipengyuania polymorpha</name>
    <dbReference type="NCBI Taxonomy" id="2867234"/>
    <lineage>
        <taxon>Bacteria</taxon>
        <taxon>Pseudomonadati</taxon>
        <taxon>Pseudomonadota</taxon>
        <taxon>Alphaproteobacteria</taxon>
        <taxon>Sphingomonadales</taxon>
        <taxon>Erythrobacteraceae</taxon>
        <taxon>Qipengyuania</taxon>
    </lineage>
</organism>
<name>A0ABS7IWB6_9SPHN</name>
<dbReference type="GO" id="GO:0016853">
    <property type="term" value="F:isomerase activity"/>
    <property type="evidence" value="ECO:0007669"/>
    <property type="project" value="UniProtKB-KW"/>
</dbReference>
<dbReference type="Proteomes" id="UP000783253">
    <property type="component" value="Unassembled WGS sequence"/>
</dbReference>
<evidence type="ECO:0000313" key="3">
    <source>
        <dbReference type="EMBL" id="MBX7457822.1"/>
    </source>
</evidence>
<dbReference type="PANTHER" id="PTHR12110">
    <property type="entry name" value="HYDROXYPYRUVATE ISOMERASE"/>
    <property type="match status" value="1"/>
</dbReference>
<feature type="chain" id="PRO_5046347854" evidence="1">
    <location>
        <begin position="24"/>
        <end position="271"/>
    </location>
</feature>
<dbReference type="InterPro" id="IPR050312">
    <property type="entry name" value="IolE/XylAMocC-like"/>
</dbReference>
<dbReference type="PROSITE" id="PS51257">
    <property type="entry name" value="PROKAR_LIPOPROTEIN"/>
    <property type="match status" value="1"/>
</dbReference>
<keyword evidence="3" id="KW-0413">Isomerase</keyword>
<feature type="signal peptide" evidence="1">
    <location>
        <begin position="1"/>
        <end position="23"/>
    </location>
</feature>
<proteinExistence type="predicted"/>
<dbReference type="SUPFAM" id="SSF51658">
    <property type="entry name" value="Xylose isomerase-like"/>
    <property type="match status" value="1"/>
</dbReference>
<dbReference type="InterPro" id="IPR013022">
    <property type="entry name" value="Xyl_isomerase-like_TIM-brl"/>
</dbReference>
<comment type="caution">
    <text evidence="3">The sequence shown here is derived from an EMBL/GenBank/DDBJ whole genome shotgun (WGS) entry which is preliminary data.</text>
</comment>
<feature type="domain" description="Xylose isomerase-like TIM barrel" evidence="2">
    <location>
        <begin position="48"/>
        <end position="255"/>
    </location>
</feature>
<accession>A0ABS7IWB6</accession>
<dbReference type="InterPro" id="IPR036237">
    <property type="entry name" value="Xyl_isomerase-like_sf"/>
</dbReference>
<evidence type="ECO:0000259" key="2">
    <source>
        <dbReference type="Pfam" id="PF01261"/>
    </source>
</evidence>
<gene>
    <name evidence="3" type="ORF">K3152_06150</name>
</gene>
<dbReference type="Pfam" id="PF01261">
    <property type="entry name" value="AP_endonuc_2"/>
    <property type="match status" value="1"/>
</dbReference>
<keyword evidence="4" id="KW-1185">Reference proteome</keyword>
<reference evidence="3 4" key="1">
    <citation type="submission" date="2021-08" db="EMBL/GenBank/DDBJ databases">
        <title>Comparative Genomics Analysis of the Genus Qipengyuania Reveals Extensive Genetic Diversity and Metabolic Versatility, Including the Description of Fifteen Novel Species.</title>
        <authorList>
            <person name="Liu Y."/>
        </authorList>
    </citation>
    <scope>NUCLEOTIDE SEQUENCE [LARGE SCALE GENOMIC DNA]</scope>
    <source>
        <strain evidence="3 4">1NDH17</strain>
    </source>
</reference>
<dbReference type="RefSeq" id="WP_221573246.1">
    <property type="nucleotide sequence ID" value="NZ_JAIGNK010000002.1"/>
</dbReference>
<sequence length="271" mass="29993">MRFAVPSLAMLLAACTSVPDAPAAEREYGVQLYHLREQMAADPLGTLRQVKQAGFDSVEYVGTYSVPQERLCEETQSLGLDVAAVHADWRQLRDDPAAAVASAKAACADTIMLAWIPPEERQTLAQWSEWIGYLNIAAREAKAQGLAFAYHPHDLEFVAVDGVRPIDLMLAEFDPLIAFELDTYWAQKGGQDPLEFLRENEGRITHLHLKDYAADGSMADVGSGTLAFPAILAEARRQGIRHYLVERDDAPDVWESLANSLDSLRAMPLQR</sequence>
<evidence type="ECO:0000256" key="1">
    <source>
        <dbReference type="SAM" id="SignalP"/>
    </source>
</evidence>
<keyword evidence="1" id="KW-0732">Signal</keyword>
<dbReference type="PANTHER" id="PTHR12110:SF41">
    <property type="entry name" value="INOSOSE DEHYDRATASE"/>
    <property type="match status" value="1"/>
</dbReference>
<evidence type="ECO:0000313" key="4">
    <source>
        <dbReference type="Proteomes" id="UP000783253"/>
    </source>
</evidence>